<accession>A0ABW4SP62</accession>
<keyword evidence="2" id="KW-1185">Reference proteome</keyword>
<organism evidence="1 2">
    <name type="scientific">Nonomuraea mangrovi</name>
    <dbReference type="NCBI Taxonomy" id="2316207"/>
    <lineage>
        <taxon>Bacteria</taxon>
        <taxon>Bacillati</taxon>
        <taxon>Actinomycetota</taxon>
        <taxon>Actinomycetes</taxon>
        <taxon>Streptosporangiales</taxon>
        <taxon>Streptosporangiaceae</taxon>
        <taxon>Nonomuraea</taxon>
    </lineage>
</organism>
<evidence type="ECO:0000313" key="1">
    <source>
        <dbReference type="EMBL" id="MFD1931208.1"/>
    </source>
</evidence>
<protein>
    <submittedName>
        <fullName evidence="1">DUF4262 domain-containing protein</fullName>
    </submittedName>
</protein>
<dbReference type="RefSeq" id="WP_379570356.1">
    <property type="nucleotide sequence ID" value="NZ_JBHUFV010000012.1"/>
</dbReference>
<comment type="caution">
    <text evidence="1">The sequence shown here is derived from an EMBL/GenBank/DDBJ whole genome shotgun (WGS) entry which is preliminary data.</text>
</comment>
<evidence type="ECO:0000313" key="2">
    <source>
        <dbReference type="Proteomes" id="UP001597368"/>
    </source>
</evidence>
<dbReference type="InterPro" id="IPR025358">
    <property type="entry name" value="DUF4262"/>
</dbReference>
<sequence length="189" mass="20990">MPSPLAEHPRGSDTFTSVSSCPCLICADATDLDAIDRDSVENVRRYGWSVMMIPEDEHGPGWAFTIGLRHTRGTPDLIMCGLDLDLMHECLNILGEAERAPAPEQQRDDVLEGHAVLVKTVDPSWHPILLGSASSFYQHAPMEVLQVVWPDKDGRFPGDEDVAEWAGELQPLLWIAKDRHLAGPWTELD</sequence>
<dbReference type="EMBL" id="JBHUFV010000012">
    <property type="protein sequence ID" value="MFD1931208.1"/>
    <property type="molecule type" value="Genomic_DNA"/>
</dbReference>
<dbReference type="Pfam" id="PF14081">
    <property type="entry name" value="DUF4262"/>
    <property type="match status" value="1"/>
</dbReference>
<name>A0ABW4SP62_9ACTN</name>
<reference evidence="2" key="1">
    <citation type="journal article" date="2019" name="Int. J. Syst. Evol. Microbiol.">
        <title>The Global Catalogue of Microorganisms (GCM) 10K type strain sequencing project: providing services to taxonomists for standard genome sequencing and annotation.</title>
        <authorList>
            <consortium name="The Broad Institute Genomics Platform"/>
            <consortium name="The Broad Institute Genome Sequencing Center for Infectious Disease"/>
            <person name="Wu L."/>
            <person name="Ma J."/>
        </authorList>
    </citation>
    <scope>NUCLEOTIDE SEQUENCE [LARGE SCALE GENOMIC DNA]</scope>
    <source>
        <strain evidence="2">ICMP 6774ER</strain>
    </source>
</reference>
<gene>
    <name evidence="1" type="ORF">ACFSKW_06940</name>
</gene>
<dbReference type="Proteomes" id="UP001597368">
    <property type="component" value="Unassembled WGS sequence"/>
</dbReference>
<proteinExistence type="predicted"/>